<feature type="transmembrane region" description="Helical" evidence="6">
    <location>
        <begin position="27"/>
        <end position="51"/>
    </location>
</feature>
<name>A0A0X3WVB4_STRVO</name>
<dbReference type="Proteomes" id="UP000053413">
    <property type="component" value="Unassembled WGS sequence"/>
</dbReference>
<keyword evidence="2" id="KW-1003">Cell membrane</keyword>
<comment type="subcellular location">
    <subcellularLocation>
        <location evidence="1">Cell membrane</location>
        <topology evidence="1">Multi-pass membrane protein</topology>
    </subcellularLocation>
</comment>
<organism evidence="8 9">
    <name type="scientific">Streptomyces violaceusniger</name>
    <dbReference type="NCBI Taxonomy" id="68280"/>
    <lineage>
        <taxon>Bacteria</taxon>
        <taxon>Bacillati</taxon>
        <taxon>Actinomycetota</taxon>
        <taxon>Actinomycetes</taxon>
        <taxon>Kitasatosporales</taxon>
        <taxon>Streptomycetaceae</taxon>
        <taxon>Streptomyces</taxon>
        <taxon>Streptomyces violaceusniger group</taxon>
    </lineage>
</organism>
<dbReference type="InterPro" id="IPR051791">
    <property type="entry name" value="Pra-immunoreactive"/>
</dbReference>
<dbReference type="GO" id="GO:0005886">
    <property type="term" value="C:plasma membrane"/>
    <property type="evidence" value="ECO:0007669"/>
    <property type="project" value="UniProtKB-SubCell"/>
</dbReference>
<comment type="caution">
    <text evidence="8">The sequence shown here is derived from an EMBL/GenBank/DDBJ whole genome shotgun (WGS) entry which is preliminary data.</text>
</comment>
<gene>
    <name evidence="8" type="ORF">ADL28_16380</name>
</gene>
<dbReference type="RefSeq" id="WP_059144476.1">
    <property type="nucleotide sequence ID" value="NZ_LLZJ01000188.1"/>
</dbReference>
<feature type="transmembrane region" description="Helical" evidence="6">
    <location>
        <begin position="63"/>
        <end position="80"/>
    </location>
</feature>
<evidence type="ECO:0000256" key="1">
    <source>
        <dbReference type="ARBA" id="ARBA00004651"/>
    </source>
</evidence>
<evidence type="ECO:0000256" key="5">
    <source>
        <dbReference type="ARBA" id="ARBA00023136"/>
    </source>
</evidence>
<evidence type="ECO:0000256" key="2">
    <source>
        <dbReference type="ARBA" id="ARBA00022475"/>
    </source>
</evidence>
<feature type="transmembrane region" description="Helical" evidence="6">
    <location>
        <begin position="118"/>
        <end position="139"/>
    </location>
</feature>
<evidence type="ECO:0000313" key="9">
    <source>
        <dbReference type="Proteomes" id="UP000053413"/>
    </source>
</evidence>
<keyword evidence="4 6" id="KW-1133">Transmembrane helix</keyword>
<dbReference type="OrthoDB" id="9774993at2"/>
<keyword evidence="5 6" id="KW-0472">Membrane</keyword>
<evidence type="ECO:0000313" key="8">
    <source>
        <dbReference type="EMBL" id="KUL60572.1"/>
    </source>
</evidence>
<feature type="domain" description="RDD" evidence="7">
    <location>
        <begin position="21"/>
        <end position="159"/>
    </location>
</feature>
<sequence>MAPDPLSSPPHAFPTGMPPLATPGQRFAARLIDIIVLGVIWTVALIATGALQYTLDHPGEQDMGKVTLALIITMALYFGYEGVMLARSGQTLGKKALRIRVAMLSDGDVPAGQGWVRAAVYVLPGMLIPLLVGTVFWLVNSASLLWDKPFQRCLHDKAARTVVVSAAH</sequence>
<dbReference type="InterPro" id="IPR010432">
    <property type="entry name" value="RDD"/>
</dbReference>
<proteinExistence type="predicted"/>
<dbReference type="PANTHER" id="PTHR36115:SF4">
    <property type="entry name" value="MEMBRANE PROTEIN"/>
    <property type="match status" value="1"/>
</dbReference>
<dbReference type="AlphaFoldDB" id="A0A0X3WVB4"/>
<reference evidence="9" key="1">
    <citation type="submission" date="2015-10" db="EMBL/GenBank/DDBJ databases">
        <authorList>
            <person name="Ju K.-S."/>
            <person name="Doroghazi J.R."/>
            <person name="Metcalf W.W."/>
        </authorList>
    </citation>
    <scope>NUCLEOTIDE SEQUENCE [LARGE SCALE GENOMIC DNA]</scope>
    <source>
        <strain evidence="9">NRRL F-8817</strain>
    </source>
</reference>
<dbReference type="GeneID" id="97431728"/>
<evidence type="ECO:0000256" key="3">
    <source>
        <dbReference type="ARBA" id="ARBA00022692"/>
    </source>
</evidence>
<dbReference type="EMBL" id="LLZJ01000188">
    <property type="protein sequence ID" value="KUL60572.1"/>
    <property type="molecule type" value="Genomic_DNA"/>
</dbReference>
<evidence type="ECO:0000259" key="7">
    <source>
        <dbReference type="Pfam" id="PF06271"/>
    </source>
</evidence>
<accession>A0A0X3WVB4</accession>
<evidence type="ECO:0000256" key="4">
    <source>
        <dbReference type="ARBA" id="ARBA00022989"/>
    </source>
</evidence>
<dbReference type="PANTHER" id="PTHR36115">
    <property type="entry name" value="PROLINE-RICH ANTIGEN HOMOLOG-RELATED"/>
    <property type="match status" value="1"/>
</dbReference>
<keyword evidence="3 6" id="KW-0812">Transmembrane</keyword>
<evidence type="ECO:0000256" key="6">
    <source>
        <dbReference type="SAM" id="Phobius"/>
    </source>
</evidence>
<protein>
    <recommendedName>
        <fullName evidence="7">RDD domain-containing protein</fullName>
    </recommendedName>
</protein>
<dbReference type="Pfam" id="PF06271">
    <property type="entry name" value="RDD"/>
    <property type="match status" value="1"/>
</dbReference>